<feature type="region of interest" description="Disordered" evidence="1">
    <location>
        <begin position="32"/>
        <end position="56"/>
    </location>
</feature>
<name>A0A168ICX4_CORDF</name>
<evidence type="ECO:0008006" key="6">
    <source>
        <dbReference type="Google" id="ProtNLM"/>
    </source>
</evidence>
<feature type="transmembrane region" description="Helical" evidence="2">
    <location>
        <begin position="270"/>
        <end position="292"/>
    </location>
</feature>
<keyword evidence="3" id="KW-0732">Signal</keyword>
<keyword evidence="2" id="KW-1133">Transmembrane helix</keyword>
<proteinExistence type="predicted"/>
<reference evidence="4 5" key="1">
    <citation type="journal article" date="2016" name="Genome Biol. Evol.">
        <title>Divergent and convergent evolution of fungal pathogenicity.</title>
        <authorList>
            <person name="Shang Y."/>
            <person name="Xiao G."/>
            <person name="Zheng P."/>
            <person name="Cen K."/>
            <person name="Zhan S."/>
            <person name="Wang C."/>
        </authorList>
    </citation>
    <scope>NUCLEOTIDE SEQUENCE [LARGE SCALE GENOMIC DNA]</scope>
    <source>
        <strain evidence="4 5">RCEF 1005</strain>
    </source>
</reference>
<dbReference type="AlphaFoldDB" id="A0A168ICX4"/>
<keyword evidence="2" id="KW-0472">Membrane</keyword>
<comment type="caution">
    <text evidence="4">The sequence shown here is derived from an EMBL/GenBank/DDBJ whole genome shotgun (WGS) entry which is preliminary data.</text>
</comment>
<evidence type="ECO:0000256" key="1">
    <source>
        <dbReference type="SAM" id="MobiDB-lite"/>
    </source>
</evidence>
<feature type="compositionally biased region" description="Gly residues" evidence="1">
    <location>
        <begin position="247"/>
        <end position="256"/>
    </location>
</feature>
<evidence type="ECO:0000256" key="2">
    <source>
        <dbReference type="SAM" id="Phobius"/>
    </source>
</evidence>
<evidence type="ECO:0000256" key="3">
    <source>
        <dbReference type="SAM" id="SignalP"/>
    </source>
</evidence>
<sequence length="293" mass="30573">MAPRSWIAVAMSLASLAAASWPDPPLSGHDFDFSADFKGSQDEPKTSSKSSDAIAFSTEKRPAPGDIIQANSTLYSPAVITLLKPDDSARSARYIAFFEVSFIPTTDTLDDVIYSYPWIRSNLTVHDSGELATTSDTVSHIAVSPEIDGGEVRNATIQVWRQDDNLERYIDSVENGRIPMPLVFALSQVFTNTTDDVSYGFKRASIDFKIQNKTGVARCDVNDNGAPIPSISRGATACAATATSTGKAGGSSGAGAGATPSPSSTSKHNAAAGIVGSSVFGGLAMAVAGALVL</sequence>
<feature type="region of interest" description="Disordered" evidence="1">
    <location>
        <begin position="245"/>
        <end position="268"/>
    </location>
</feature>
<evidence type="ECO:0000313" key="4">
    <source>
        <dbReference type="EMBL" id="OAA79097.1"/>
    </source>
</evidence>
<feature type="compositionally biased region" description="Low complexity" evidence="1">
    <location>
        <begin position="257"/>
        <end position="267"/>
    </location>
</feature>
<evidence type="ECO:0000313" key="5">
    <source>
        <dbReference type="Proteomes" id="UP000076881"/>
    </source>
</evidence>
<accession>A0A168ICX4</accession>
<dbReference type="OrthoDB" id="4868473at2759"/>
<protein>
    <recommendedName>
        <fullName evidence="6">Concanavalin A-like lectin/glucanase</fullName>
    </recommendedName>
</protein>
<dbReference type="Proteomes" id="UP000076881">
    <property type="component" value="Unassembled WGS sequence"/>
</dbReference>
<feature type="signal peptide" evidence="3">
    <location>
        <begin position="1"/>
        <end position="19"/>
    </location>
</feature>
<dbReference type="EMBL" id="AZHF01000002">
    <property type="protein sequence ID" value="OAA79097.1"/>
    <property type="molecule type" value="Genomic_DNA"/>
</dbReference>
<keyword evidence="5" id="KW-1185">Reference proteome</keyword>
<gene>
    <name evidence="4" type="ORF">LEL_02583</name>
</gene>
<keyword evidence="2" id="KW-0812">Transmembrane</keyword>
<organism evidence="4 5">
    <name type="scientific">Akanthomyces lecanii RCEF 1005</name>
    <dbReference type="NCBI Taxonomy" id="1081108"/>
    <lineage>
        <taxon>Eukaryota</taxon>
        <taxon>Fungi</taxon>
        <taxon>Dikarya</taxon>
        <taxon>Ascomycota</taxon>
        <taxon>Pezizomycotina</taxon>
        <taxon>Sordariomycetes</taxon>
        <taxon>Hypocreomycetidae</taxon>
        <taxon>Hypocreales</taxon>
        <taxon>Cordycipitaceae</taxon>
        <taxon>Akanthomyces</taxon>
        <taxon>Cordyceps confragosa</taxon>
    </lineage>
</organism>
<feature type="chain" id="PRO_5007897883" description="Concanavalin A-like lectin/glucanase" evidence="3">
    <location>
        <begin position="20"/>
        <end position="293"/>
    </location>
</feature>